<organism evidence="2 3">
    <name type="scientific">Rickettsia prowazekii (strain Rp22)</name>
    <dbReference type="NCBI Taxonomy" id="449216"/>
    <lineage>
        <taxon>Bacteria</taxon>
        <taxon>Pseudomonadati</taxon>
        <taxon>Pseudomonadota</taxon>
        <taxon>Alphaproteobacteria</taxon>
        <taxon>Rickettsiales</taxon>
        <taxon>Rickettsiaceae</taxon>
        <taxon>Rickettsieae</taxon>
        <taxon>Rickettsia</taxon>
        <taxon>typhus group</taxon>
    </lineage>
</organism>
<keyword evidence="1" id="KW-0812">Transmembrane</keyword>
<dbReference type="EMBL" id="CP001584">
    <property type="protein sequence ID" value="ADE29609.1"/>
    <property type="molecule type" value="Genomic_DNA"/>
</dbReference>
<evidence type="ECO:0000313" key="3">
    <source>
        <dbReference type="Proteomes" id="UP000006931"/>
    </source>
</evidence>
<dbReference type="HOGENOM" id="CLU_3316152_0_0_5"/>
<accession>D5AW20</accession>
<name>D5AW20_RICPP</name>
<evidence type="ECO:0000313" key="2">
    <source>
        <dbReference type="EMBL" id="ADE29609.1"/>
    </source>
</evidence>
<evidence type="ECO:0000256" key="1">
    <source>
        <dbReference type="SAM" id="Phobius"/>
    </source>
</evidence>
<dbReference type="KEGG" id="rpq:rpr22_0102"/>
<keyword evidence="1" id="KW-1133">Transmembrane helix</keyword>
<gene>
    <name evidence="2" type="ORF">rpr22_0102</name>
</gene>
<sequence>MCFPDHTNDTITGMKFNTISVLIIIGSLLKPIIYNFSVR</sequence>
<keyword evidence="1" id="KW-0472">Membrane</keyword>
<dbReference type="AlphaFoldDB" id="D5AW20"/>
<reference evidence="2 3" key="1">
    <citation type="journal article" date="2010" name="Genome Res.">
        <title>Genomic, proteomic, and transcriptomic analysis of virulent and avirulent Rickettsia prowazekii reveals its adaptive mutation capabilities.</title>
        <authorList>
            <person name="Bechah Y."/>
            <person name="El Karkouri K."/>
            <person name="Mediannikov O."/>
            <person name="Leroy Q."/>
            <person name="Pelletier N."/>
            <person name="Robert C."/>
            <person name="Medigue C."/>
            <person name="Mege J.L."/>
            <person name="Raoult D."/>
        </authorList>
    </citation>
    <scope>NUCLEOTIDE SEQUENCE [LARGE SCALE GENOMIC DNA]</scope>
    <source>
        <strain evidence="2 3">Rp22</strain>
    </source>
</reference>
<proteinExistence type="predicted"/>
<protein>
    <submittedName>
        <fullName evidence="2">Uncharacterized protein</fullName>
    </submittedName>
</protein>
<feature type="transmembrane region" description="Helical" evidence="1">
    <location>
        <begin position="16"/>
        <end position="36"/>
    </location>
</feature>
<dbReference type="Proteomes" id="UP000006931">
    <property type="component" value="Chromosome"/>
</dbReference>